<name>A0A3G5A470_9VIRU</name>
<proteinExistence type="predicted"/>
<evidence type="ECO:0000313" key="1">
    <source>
        <dbReference type="EMBL" id="AYV82020.1"/>
    </source>
</evidence>
<reference evidence="1" key="1">
    <citation type="submission" date="2018-10" db="EMBL/GenBank/DDBJ databases">
        <title>Hidden diversity of soil giant viruses.</title>
        <authorList>
            <person name="Schulz F."/>
            <person name="Alteio L."/>
            <person name="Goudeau D."/>
            <person name="Ryan E.M."/>
            <person name="Malmstrom R.R."/>
            <person name="Blanchard J."/>
            <person name="Woyke T."/>
        </authorList>
    </citation>
    <scope>NUCLEOTIDE SEQUENCE</scope>
    <source>
        <strain evidence="1">HOV1</strain>
    </source>
</reference>
<sequence length="388" mass="46039">MNIIKVNNKLYKYESYWKNSVSDKTLDYYNNPLPYPKQGTEWQNKELFLSKLHSTESYLNKNNRFQKYEKYNFKSCLLCGQENITTGVYTINRIRWENGLFHYIDKHNIKPSEKFIDAIFRYEINPRILSMRRSRKIKGKIVIKNSKKYIKISRNQLLIMDALMEHGGKKQYVDKKNKRLFRYSEHAGLLDFNNDRLERIIVYGNTTRVETNDNDIFFPGDIVDAVDYEYIFHTHPPTPKPGGRAGLGIIYEFPSISDIFHFLEHYNIGDTQGSMIIAPEGLYIIRKSIQDNKKIKIDIDKLYQVLKRKYNDIFKKSYGKYGEDFTTDKFYSLIAQDTSYIEEINDSLNKFDIHIDYYSRIKDKSGKWVIDTIYIPVYVVELENTKSV</sequence>
<organism evidence="1">
    <name type="scientific">Homavirus sp</name>
    <dbReference type="NCBI Taxonomy" id="2487769"/>
    <lineage>
        <taxon>Viruses</taxon>
        <taxon>Varidnaviria</taxon>
        <taxon>Bamfordvirae</taxon>
        <taxon>Nucleocytoviricota</taxon>
        <taxon>Megaviricetes</taxon>
        <taxon>Imitervirales</taxon>
        <taxon>Mimiviridae</taxon>
        <taxon>Klosneuvirinae</taxon>
    </lineage>
</organism>
<gene>
    <name evidence="1" type="ORF">Homavirus2_24</name>
</gene>
<protein>
    <submittedName>
        <fullName evidence="1">Uncharacterized protein</fullName>
    </submittedName>
</protein>
<accession>A0A3G5A470</accession>
<dbReference type="EMBL" id="MK072333">
    <property type="protein sequence ID" value="AYV82020.1"/>
    <property type="molecule type" value="Genomic_DNA"/>
</dbReference>